<keyword evidence="3" id="KW-1185">Reference proteome</keyword>
<accession>A0A2A9DX65</accession>
<dbReference type="Proteomes" id="UP000221369">
    <property type="component" value="Unassembled WGS sequence"/>
</dbReference>
<dbReference type="InterPro" id="IPR002881">
    <property type="entry name" value="DUF58"/>
</dbReference>
<dbReference type="PANTHER" id="PTHR33608">
    <property type="entry name" value="BLL2464 PROTEIN"/>
    <property type="match status" value="1"/>
</dbReference>
<dbReference type="Pfam" id="PF01882">
    <property type="entry name" value="DUF58"/>
    <property type="match status" value="1"/>
</dbReference>
<feature type="domain" description="DUF58" evidence="1">
    <location>
        <begin position="41"/>
        <end position="255"/>
    </location>
</feature>
<protein>
    <submittedName>
        <fullName evidence="2">Uncharacterized protein DUF58</fullName>
    </submittedName>
</protein>
<name>A0A2A9DX65_9MICO</name>
<dbReference type="PANTHER" id="PTHR33608:SF6">
    <property type="entry name" value="BLL2464 PROTEIN"/>
    <property type="match status" value="1"/>
</dbReference>
<dbReference type="EMBL" id="PDJE01000001">
    <property type="protein sequence ID" value="PFG30966.1"/>
    <property type="molecule type" value="Genomic_DNA"/>
</dbReference>
<dbReference type="AlphaFoldDB" id="A0A2A9DX65"/>
<evidence type="ECO:0000259" key="1">
    <source>
        <dbReference type="Pfam" id="PF01882"/>
    </source>
</evidence>
<evidence type="ECO:0000313" key="2">
    <source>
        <dbReference type="EMBL" id="PFG30966.1"/>
    </source>
</evidence>
<comment type="caution">
    <text evidence="2">The sequence shown here is derived from an EMBL/GenBank/DDBJ whole genome shotgun (WGS) entry which is preliminary data.</text>
</comment>
<dbReference type="RefSeq" id="WP_098407369.1">
    <property type="nucleotide sequence ID" value="NZ_PDJE01000001.1"/>
</dbReference>
<evidence type="ECO:0000313" key="3">
    <source>
        <dbReference type="Proteomes" id="UP000221369"/>
    </source>
</evidence>
<sequence>MTGLLYRVKSKLSIRAHRRVRGVLDGEYASVMHGKSHEFEELRPYVPGDEVRDIDWKATARNGTPYTRLYVAMRKHLVTFVVDTGRNMAAIGASGEPKRETAVLVAGILGYLAHRHGDHVSLVCGDADGVHSMRGAGTESHVEQVLGRIQARAVADAGRSDLTRLLTYVARRTRRRSILVIISDDEPIDPDRSRMLRRLRAQHELLWVSIADANPLDPSWQGDAVIDIADGEQLPDFVKRNTSLLREFTRAVTQAETATIDELESLGITGVRIAGADDAVSGIFRLLERHNHGRR</sequence>
<reference evidence="2 3" key="1">
    <citation type="submission" date="2017-10" db="EMBL/GenBank/DDBJ databases">
        <title>Sequencing the genomes of 1000 actinobacteria strains.</title>
        <authorList>
            <person name="Klenk H.-P."/>
        </authorList>
    </citation>
    <scope>NUCLEOTIDE SEQUENCE [LARGE SCALE GENOMIC DNA]</scope>
    <source>
        <strain evidence="2 3">DSM 21798</strain>
    </source>
</reference>
<gene>
    <name evidence="2" type="ORF">ATJ78_1911</name>
</gene>
<organism evidence="2 3">
    <name type="scientific">Paramicrobacterium agarici</name>
    <dbReference type="NCBI Taxonomy" id="630514"/>
    <lineage>
        <taxon>Bacteria</taxon>
        <taxon>Bacillati</taxon>
        <taxon>Actinomycetota</taxon>
        <taxon>Actinomycetes</taxon>
        <taxon>Micrococcales</taxon>
        <taxon>Microbacteriaceae</taxon>
        <taxon>Paramicrobacterium</taxon>
    </lineage>
</organism>
<proteinExistence type="predicted"/>